<protein>
    <submittedName>
        <fullName evidence="2">Uncharacterized protein</fullName>
    </submittedName>
</protein>
<feature type="transmembrane region" description="Helical" evidence="1">
    <location>
        <begin position="300"/>
        <end position="321"/>
    </location>
</feature>
<sequence>MNFSNNTADIAGNAIYSEKLFDSNCYMINRMKSITLYNKIFQNVLPTDIVSYANDIVIHDNDQSYNAYPGALINIPISINDSNRHHTYGVLTVSAAERKDYMLNSIDWFINGKQNTYTIIIKGTSHRTNVSLTIYTTHLSKGSKTGILLFSISNPSKIVEREITLKKCPPGFELDPSKGACVCSTSFKRFVSKYSNGRILECDINNVTFTRPYRYLWAGLGQNNSLHYSCSCPPGYCNIHSHHDTLKFNGTTSFLISSKTGDPKRLCYGSRTGDLCGECIPNHSVVFGSIMCLTCNDKEWMVSSVIYILAGPLLVFLLYLLKLTLAMGTLNSIIFYAQITNAGIAGYLMIPCHDCGKCFHILAKP</sequence>
<keyword evidence="1" id="KW-0812">Transmembrane</keyword>
<dbReference type="AlphaFoldDB" id="A0A1X7SK18"/>
<keyword evidence="1" id="KW-0472">Membrane</keyword>
<feature type="transmembrane region" description="Helical" evidence="1">
    <location>
        <begin position="333"/>
        <end position="350"/>
    </location>
</feature>
<name>A0A1X7SK18_AMPQE</name>
<evidence type="ECO:0000256" key="1">
    <source>
        <dbReference type="SAM" id="Phobius"/>
    </source>
</evidence>
<evidence type="ECO:0000313" key="2">
    <source>
        <dbReference type="EnsemblMetazoa" id="Aqu2.1.02462_001"/>
    </source>
</evidence>
<proteinExistence type="predicted"/>
<keyword evidence="1" id="KW-1133">Transmembrane helix</keyword>
<dbReference type="InParanoid" id="A0A1X7SK18"/>
<reference evidence="2" key="1">
    <citation type="submission" date="2017-05" db="UniProtKB">
        <authorList>
            <consortium name="EnsemblMetazoa"/>
        </authorList>
    </citation>
    <scope>IDENTIFICATION</scope>
</reference>
<dbReference type="EnsemblMetazoa" id="Aqu2.1.02462_001">
    <property type="protein sequence ID" value="Aqu2.1.02462_001"/>
    <property type="gene ID" value="Aqu2.1.02462"/>
</dbReference>
<accession>A0A1X7SK18</accession>
<organism evidence="2">
    <name type="scientific">Amphimedon queenslandica</name>
    <name type="common">Sponge</name>
    <dbReference type="NCBI Taxonomy" id="400682"/>
    <lineage>
        <taxon>Eukaryota</taxon>
        <taxon>Metazoa</taxon>
        <taxon>Porifera</taxon>
        <taxon>Demospongiae</taxon>
        <taxon>Heteroscleromorpha</taxon>
        <taxon>Haplosclerida</taxon>
        <taxon>Niphatidae</taxon>
        <taxon>Amphimedon</taxon>
    </lineage>
</organism>